<dbReference type="OrthoDB" id="9393471at2759"/>
<reference evidence="1" key="1">
    <citation type="journal article" date="2004" name="Nature">
        <title>Genome duplication in the teleost fish Tetraodon nigroviridis reveals the early vertebrate proto-karyotype.</title>
        <authorList>
            <person name="Jaillon O."/>
            <person name="Aury J.-M."/>
            <person name="Brunet F."/>
            <person name="Petit J.-L."/>
            <person name="Stange-Thomann N."/>
            <person name="Mauceli E."/>
            <person name="Bouneau L."/>
            <person name="Fischer C."/>
            <person name="Ozouf-Costaz C."/>
            <person name="Bernot A."/>
            <person name="Nicaud S."/>
            <person name="Jaffe D."/>
            <person name="Fisher S."/>
            <person name="Lutfalla G."/>
            <person name="Dossat C."/>
            <person name="Segurens B."/>
            <person name="Dasilva C."/>
            <person name="Salanoubat M."/>
            <person name="Levy M."/>
            <person name="Boudet N."/>
            <person name="Castellano S."/>
            <person name="Anthouard V."/>
            <person name="Jubin C."/>
            <person name="Castelli V."/>
            <person name="Katinka M."/>
            <person name="Vacherie B."/>
            <person name="Biemont C."/>
            <person name="Skalli Z."/>
            <person name="Cattolico L."/>
            <person name="Poulain J."/>
            <person name="De Berardinis V."/>
            <person name="Cruaud C."/>
            <person name="Duprat S."/>
            <person name="Brottier P."/>
            <person name="Coutanceau J.-P."/>
            <person name="Gouzy J."/>
            <person name="Parra G."/>
            <person name="Lardier G."/>
            <person name="Chapple C."/>
            <person name="McKernan K.J."/>
            <person name="McEwan P."/>
            <person name="Bosak S."/>
            <person name="Kellis M."/>
            <person name="Volff J.-N."/>
            <person name="Guigo R."/>
            <person name="Zody M.C."/>
            <person name="Mesirov J."/>
            <person name="Lindblad-Toh K."/>
            <person name="Birren B."/>
            <person name="Nusbaum C."/>
            <person name="Kahn D."/>
            <person name="Robinson-Rechavi M."/>
            <person name="Laudet V."/>
            <person name="Schachter V."/>
            <person name="Quetier F."/>
            <person name="Saurin W."/>
            <person name="Scarpelli C."/>
            <person name="Wincker P."/>
            <person name="Lander E.S."/>
            <person name="Weissenbach J."/>
            <person name="Roest Crollius H."/>
        </authorList>
    </citation>
    <scope>NUCLEOTIDE SEQUENCE [LARGE SCALE GENOMIC DNA]</scope>
</reference>
<proteinExistence type="predicted"/>
<dbReference type="AlphaFoldDB" id="Q4RVF9"/>
<evidence type="ECO:0000313" key="1">
    <source>
        <dbReference type="EMBL" id="CAG07623.1"/>
    </source>
</evidence>
<name>Q4RVF9_TETNG</name>
<protein>
    <submittedName>
        <fullName evidence="1">Chromosome 15 SCAF14992, whole genome shotgun sequence</fullName>
    </submittedName>
</protein>
<dbReference type="EMBL" id="CAAE01014992">
    <property type="protein sequence ID" value="CAG07623.1"/>
    <property type="molecule type" value="Genomic_DNA"/>
</dbReference>
<organism evidence="1">
    <name type="scientific">Tetraodon nigroviridis</name>
    <name type="common">Spotted green pufferfish</name>
    <name type="synonym">Chelonodon nigroviridis</name>
    <dbReference type="NCBI Taxonomy" id="99883"/>
    <lineage>
        <taxon>Eukaryota</taxon>
        <taxon>Metazoa</taxon>
        <taxon>Chordata</taxon>
        <taxon>Craniata</taxon>
        <taxon>Vertebrata</taxon>
        <taxon>Euteleostomi</taxon>
        <taxon>Actinopterygii</taxon>
        <taxon>Neopterygii</taxon>
        <taxon>Teleostei</taxon>
        <taxon>Neoteleostei</taxon>
        <taxon>Acanthomorphata</taxon>
        <taxon>Eupercaria</taxon>
        <taxon>Tetraodontiformes</taxon>
        <taxon>Tetradontoidea</taxon>
        <taxon>Tetraodontidae</taxon>
        <taxon>Tetraodon</taxon>
    </lineage>
</organism>
<gene>
    <name evidence="1" type="ORF">GSTENG00028353001</name>
</gene>
<dbReference type="KEGG" id="tng:GSTEN00028353G001"/>
<reference evidence="1" key="2">
    <citation type="submission" date="2004-02" db="EMBL/GenBank/DDBJ databases">
        <authorList>
            <consortium name="Genoscope"/>
            <consortium name="Whitehead Institute Centre for Genome Research"/>
        </authorList>
    </citation>
    <scope>NUCLEOTIDE SEQUENCE</scope>
</reference>
<sequence>MASLYQRFTGKINTTNSFPQPPEASRLLGGQVADDENAAKAAQQQVDGRAHVQYRKKALQDDEDVRRFCFSGRASTAGQVFAV</sequence>
<accession>Q4RVF9</accession>